<dbReference type="InterPro" id="IPR027484">
    <property type="entry name" value="PInositol-4-P-5-kinase_N"/>
</dbReference>
<proteinExistence type="predicted"/>
<keyword evidence="1" id="KW-0547">Nucleotide-binding</keyword>
<organism evidence="4 5">
    <name type="scientific">Rhamnusium bicolor</name>
    <dbReference type="NCBI Taxonomy" id="1586634"/>
    <lineage>
        <taxon>Eukaryota</taxon>
        <taxon>Metazoa</taxon>
        <taxon>Ecdysozoa</taxon>
        <taxon>Arthropoda</taxon>
        <taxon>Hexapoda</taxon>
        <taxon>Insecta</taxon>
        <taxon>Pterygota</taxon>
        <taxon>Neoptera</taxon>
        <taxon>Endopterygota</taxon>
        <taxon>Coleoptera</taxon>
        <taxon>Polyphaga</taxon>
        <taxon>Cucujiformia</taxon>
        <taxon>Chrysomeloidea</taxon>
        <taxon>Cerambycidae</taxon>
        <taxon>Lepturinae</taxon>
        <taxon>Rhagiini</taxon>
        <taxon>Rhamnusium</taxon>
    </lineage>
</organism>
<dbReference type="InterPro" id="IPR002498">
    <property type="entry name" value="PInositol-4-P-4/5-kinase_core"/>
</dbReference>
<evidence type="ECO:0000313" key="5">
    <source>
        <dbReference type="Proteomes" id="UP001162156"/>
    </source>
</evidence>
<evidence type="ECO:0000256" key="1">
    <source>
        <dbReference type="PROSITE-ProRule" id="PRU00781"/>
    </source>
</evidence>
<dbReference type="Gene3D" id="3.30.810.10">
    <property type="entry name" value="2-Layer Sandwich"/>
    <property type="match status" value="1"/>
</dbReference>
<accession>A0AAV8YP16</accession>
<dbReference type="InterPro" id="IPR023610">
    <property type="entry name" value="PInositol-4/5-P-5/4-kinase"/>
</dbReference>
<sequence>MFTFFQINELMHVTIPVMLLPDDFRAYSKIKIDNHLFNKENMPSHFKVKEYCPMVFRNLRERFGIDDLDYKESLTRSQPLPDDSSGKSGAKFYLSYDKIFIIKTLTSEEVERMHSFLKHYHPVYIGEEAKQKLMETLTADVDFLTKLHLMDYSLLLGIHEVERGEQELQRERELEAENPQDSDESESGSGLENRTLGFTTPPDSPNAVAQFLREHSLQYEGGIIPELDIYAIPSCDTAPVKEIYFIAIIDVLTHYGVKKQAAKAAKTVKYGSNVDGISTCDPDQYAKRFLEFMSKAIE</sequence>
<dbReference type="EMBL" id="JANEYF010001958">
    <property type="protein sequence ID" value="KAJ8953677.1"/>
    <property type="molecule type" value="Genomic_DNA"/>
</dbReference>
<protein>
    <recommendedName>
        <fullName evidence="3">PIPK domain-containing protein</fullName>
    </recommendedName>
</protein>
<dbReference type="GO" id="GO:0005886">
    <property type="term" value="C:plasma membrane"/>
    <property type="evidence" value="ECO:0007669"/>
    <property type="project" value="TreeGrafter"/>
</dbReference>
<evidence type="ECO:0000256" key="2">
    <source>
        <dbReference type="SAM" id="MobiDB-lite"/>
    </source>
</evidence>
<dbReference type="Gene3D" id="3.30.800.10">
    <property type="entry name" value="Phosphatidylinositol Phosphate Kinase II Beta"/>
    <property type="match status" value="1"/>
</dbReference>
<feature type="domain" description="PIPK" evidence="3">
    <location>
        <begin position="1"/>
        <end position="297"/>
    </location>
</feature>
<dbReference type="GO" id="GO:0005524">
    <property type="term" value="F:ATP binding"/>
    <property type="evidence" value="ECO:0007669"/>
    <property type="project" value="UniProtKB-UniRule"/>
</dbReference>
<feature type="compositionally biased region" description="Acidic residues" evidence="2">
    <location>
        <begin position="176"/>
        <end position="186"/>
    </location>
</feature>
<reference evidence="4" key="1">
    <citation type="journal article" date="2023" name="Insect Mol. Biol.">
        <title>Genome sequencing provides insights into the evolution of gene families encoding plant cell wall-degrading enzymes in longhorned beetles.</title>
        <authorList>
            <person name="Shin N.R."/>
            <person name="Okamura Y."/>
            <person name="Kirsch R."/>
            <person name="Pauchet Y."/>
        </authorList>
    </citation>
    <scope>NUCLEOTIDE SEQUENCE</scope>
    <source>
        <strain evidence="4">RBIC_L_NR</strain>
    </source>
</reference>
<dbReference type="InterPro" id="IPR027483">
    <property type="entry name" value="PInositol-4-P-4/5-kinase_C_sf"/>
</dbReference>
<dbReference type="PANTHER" id="PTHR23086">
    <property type="entry name" value="PHOSPHATIDYLINOSITOL-4-PHOSPHATE 5-KINASE"/>
    <property type="match status" value="1"/>
</dbReference>
<evidence type="ECO:0000259" key="3">
    <source>
        <dbReference type="PROSITE" id="PS51455"/>
    </source>
</evidence>
<feature type="compositionally biased region" description="Basic and acidic residues" evidence="2">
    <location>
        <begin position="166"/>
        <end position="175"/>
    </location>
</feature>
<dbReference type="Pfam" id="PF01504">
    <property type="entry name" value="PIP5K"/>
    <property type="match status" value="2"/>
</dbReference>
<gene>
    <name evidence="4" type="ORF">NQ314_007285</name>
</gene>
<dbReference type="PROSITE" id="PS51455">
    <property type="entry name" value="PIPK"/>
    <property type="match status" value="1"/>
</dbReference>
<keyword evidence="1" id="KW-0418">Kinase</keyword>
<dbReference type="GO" id="GO:0016308">
    <property type="term" value="F:1-phosphatidylinositol-4-phosphate 5-kinase activity"/>
    <property type="evidence" value="ECO:0007669"/>
    <property type="project" value="TreeGrafter"/>
</dbReference>
<name>A0AAV8YP16_9CUCU</name>
<dbReference type="GO" id="GO:0016309">
    <property type="term" value="F:1-phosphatidylinositol-5-phosphate 4-kinase activity"/>
    <property type="evidence" value="ECO:0007669"/>
    <property type="project" value="TreeGrafter"/>
</dbReference>
<keyword evidence="1" id="KW-0067">ATP-binding</keyword>
<dbReference type="GO" id="GO:0046854">
    <property type="term" value="P:phosphatidylinositol phosphate biosynthetic process"/>
    <property type="evidence" value="ECO:0007669"/>
    <property type="project" value="TreeGrafter"/>
</dbReference>
<keyword evidence="1" id="KW-0808">Transferase</keyword>
<dbReference type="PANTHER" id="PTHR23086:SF8">
    <property type="entry name" value="PHOSPHATIDYLINOSITOL 5-PHOSPHATE 4-KINASE, ISOFORM A"/>
    <property type="match status" value="1"/>
</dbReference>
<comment type="caution">
    <text evidence="4">The sequence shown here is derived from an EMBL/GenBank/DDBJ whole genome shotgun (WGS) entry which is preliminary data.</text>
</comment>
<dbReference type="AlphaFoldDB" id="A0AAV8YP16"/>
<feature type="region of interest" description="Disordered" evidence="2">
    <location>
        <begin position="166"/>
        <end position="202"/>
    </location>
</feature>
<keyword evidence="5" id="KW-1185">Reference proteome</keyword>
<dbReference type="Proteomes" id="UP001162156">
    <property type="component" value="Unassembled WGS sequence"/>
</dbReference>
<dbReference type="SMART" id="SM00330">
    <property type="entry name" value="PIPKc"/>
    <property type="match status" value="1"/>
</dbReference>
<dbReference type="SUPFAM" id="SSF56104">
    <property type="entry name" value="SAICAR synthase-like"/>
    <property type="match status" value="1"/>
</dbReference>
<evidence type="ECO:0000313" key="4">
    <source>
        <dbReference type="EMBL" id="KAJ8953677.1"/>
    </source>
</evidence>